<evidence type="ECO:0000313" key="1">
    <source>
        <dbReference type="EMBL" id="KAJ1357344.1"/>
    </source>
</evidence>
<gene>
    <name evidence="1" type="ORF">KIN20_015478</name>
</gene>
<proteinExistence type="predicted"/>
<comment type="caution">
    <text evidence="1">The sequence shown here is derived from an EMBL/GenBank/DDBJ whole genome shotgun (WGS) entry which is preliminary data.</text>
</comment>
<dbReference type="PROSITE" id="PS51257">
    <property type="entry name" value="PROKAR_LIPOPROTEIN"/>
    <property type="match status" value="1"/>
</dbReference>
<evidence type="ECO:0000313" key="2">
    <source>
        <dbReference type="Proteomes" id="UP001196413"/>
    </source>
</evidence>
<organism evidence="1 2">
    <name type="scientific">Parelaphostrongylus tenuis</name>
    <name type="common">Meningeal worm</name>
    <dbReference type="NCBI Taxonomy" id="148309"/>
    <lineage>
        <taxon>Eukaryota</taxon>
        <taxon>Metazoa</taxon>
        <taxon>Ecdysozoa</taxon>
        <taxon>Nematoda</taxon>
        <taxon>Chromadorea</taxon>
        <taxon>Rhabditida</taxon>
        <taxon>Rhabditina</taxon>
        <taxon>Rhabditomorpha</taxon>
        <taxon>Strongyloidea</taxon>
        <taxon>Metastrongylidae</taxon>
        <taxon>Parelaphostrongylus</taxon>
    </lineage>
</organism>
<sequence length="85" mass="9100">MGRLPTTDPFTISTLVITAVLGCRVMPPSQESRRSFTVTGFTLPVSMVYSGEADVRARVPGIATSKGAATDLYSRLVMHTVSLQP</sequence>
<dbReference type="AlphaFoldDB" id="A0AAD5N469"/>
<name>A0AAD5N469_PARTN</name>
<reference evidence="1" key="1">
    <citation type="submission" date="2021-06" db="EMBL/GenBank/DDBJ databases">
        <title>Parelaphostrongylus tenuis whole genome reference sequence.</title>
        <authorList>
            <person name="Garwood T.J."/>
            <person name="Larsen P.A."/>
            <person name="Fountain-Jones N.M."/>
            <person name="Garbe J.R."/>
            <person name="Macchietto M.G."/>
            <person name="Kania S.A."/>
            <person name="Gerhold R.W."/>
            <person name="Richards J.E."/>
            <person name="Wolf T.M."/>
        </authorList>
    </citation>
    <scope>NUCLEOTIDE SEQUENCE</scope>
    <source>
        <strain evidence="1">MNPRO001-30</strain>
        <tissue evidence="1">Meninges</tissue>
    </source>
</reference>
<accession>A0AAD5N469</accession>
<protein>
    <submittedName>
        <fullName evidence="1">Uncharacterized protein</fullName>
    </submittedName>
</protein>
<keyword evidence="2" id="KW-1185">Reference proteome</keyword>
<dbReference type="EMBL" id="JAHQIW010003109">
    <property type="protein sequence ID" value="KAJ1357344.1"/>
    <property type="molecule type" value="Genomic_DNA"/>
</dbReference>
<dbReference type="Proteomes" id="UP001196413">
    <property type="component" value="Unassembled WGS sequence"/>
</dbReference>